<dbReference type="InterPro" id="IPR013328">
    <property type="entry name" value="6PGD_dom2"/>
</dbReference>
<dbReference type="GO" id="GO:0050661">
    <property type="term" value="F:NADP binding"/>
    <property type="evidence" value="ECO:0007669"/>
    <property type="project" value="InterPro"/>
</dbReference>
<evidence type="ECO:0000313" key="4">
    <source>
        <dbReference type="EMBL" id="MBC9795958.1"/>
    </source>
</evidence>
<protein>
    <submittedName>
        <fullName evidence="4">NAD(P)-dependent oxidoreductase</fullName>
    </submittedName>
</protein>
<dbReference type="Pfam" id="PF21761">
    <property type="entry name" value="RedAm-like_C"/>
    <property type="match status" value="1"/>
</dbReference>
<dbReference type="InterPro" id="IPR036291">
    <property type="entry name" value="NAD(P)-bd_dom_sf"/>
</dbReference>
<dbReference type="Gene3D" id="3.40.50.720">
    <property type="entry name" value="NAD(P)-binding Rossmann-like Domain"/>
    <property type="match status" value="1"/>
</dbReference>
<dbReference type="SUPFAM" id="SSF51735">
    <property type="entry name" value="NAD(P)-binding Rossmann-fold domains"/>
    <property type="match status" value="1"/>
</dbReference>
<dbReference type="PANTHER" id="PTHR43580">
    <property type="entry name" value="OXIDOREDUCTASE GLYR1-RELATED"/>
    <property type="match status" value="1"/>
</dbReference>
<accession>A0A926JR76</accession>
<reference evidence="4 5" key="1">
    <citation type="submission" date="2020-09" db="EMBL/GenBank/DDBJ databases">
        <title>Sinomicrobium weinanense sp. nov., a halophilic bacteria isolated from saline-alkali soil.</title>
        <authorList>
            <person name="Wu P."/>
            <person name="Ren H."/>
            <person name="Mei Y."/>
            <person name="Liang Y."/>
            <person name="Chen Z."/>
        </authorList>
    </citation>
    <scope>NUCLEOTIDE SEQUENCE [LARGE SCALE GENOMIC DNA]</scope>
    <source>
        <strain evidence="4 5">FJxs</strain>
    </source>
</reference>
<evidence type="ECO:0000313" key="5">
    <source>
        <dbReference type="Proteomes" id="UP000653730"/>
    </source>
</evidence>
<dbReference type="GO" id="GO:0016491">
    <property type="term" value="F:oxidoreductase activity"/>
    <property type="evidence" value="ECO:0007669"/>
    <property type="project" value="UniProtKB-KW"/>
</dbReference>
<dbReference type="Pfam" id="PF03446">
    <property type="entry name" value="NAD_binding_2"/>
    <property type="match status" value="1"/>
</dbReference>
<dbReference type="InterPro" id="IPR008927">
    <property type="entry name" value="6-PGluconate_DH-like_C_sf"/>
</dbReference>
<name>A0A926JR76_9FLAO</name>
<dbReference type="InterPro" id="IPR051265">
    <property type="entry name" value="HIBADH-related_NP60_sf"/>
</dbReference>
<evidence type="ECO:0000259" key="3">
    <source>
        <dbReference type="Pfam" id="PF21761"/>
    </source>
</evidence>
<dbReference type="InterPro" id="IPR015815">
    <property type="entry name" value="HIBADH-related"/>
</dbReference>
<dbReference type="AlphaFoldDB" id="A0A926JR76"/>
<comment type="caution">
    <text evidence="4">The sequence shown here is derived from an EMBL/GenBank/DDBJ whole genome shotgun (WGS) entry which is preliminary data.</text>
</comment>
<dbReference type="SUPFAM" id="SSF48179">
    <property type="entry name" value="6-phosphogluconate dehydrogenase C-terminal domain-like"/>
    <property type="match status" value="1"/>
</dbReference>
<dbReference type="InterPro" id="IPR048666">
    <property type="entry name" value="RedAm-like_C"/>
</dbReference>
<keyword evidence="5" id="KW-1185">Reference proteome</keyword>
<dbReference type="InterPro" id="IPR006115">
    <property type="entry name" value="6PGDH_NADP-bd"/>
</dbReference>
<dbReference type="RefSeq" id="WP_187965108.1">
    <property type="nucleotide sequence ID" value="NZ_JACVDC010000018.1"/>
</dbReference>
<dbReference type="Proteomes" id="UP000653730">
    <property type="component" value="Unassembled WGS sequence"/>
</dbReference>
<evidence type="ECO:0000256" key="1">
    <source>
        <dbReference type="ARBA" id="ARBA00023002"/>
    </source>
</evidence>
<organism evidence="4 5">
    <name type="scientific">Sinomicrobium weinanense</name>
    <dbReference type="NCBI Taxonomy" id="2842200"/>
    <lineage>
        <taxon>Bacteria</taxon>
        <taxon>Pseudomonadati</taxon>
        <taxon>Bacteroidota</taxon>
        <taxon>Flavobacteriia</taxon>
        <taxon>Flavobacteriales</taxon>
        <taxon>Flavobacteriaceae</taxon>
        <taxon>Sinomicrobium</taxon>
    </lineage>
</organism>
<dbReference type="Gene3D" id="1.10.1040.10">
    <property type="entry name" value="N-(1-d-carboxylethyl)-l-norvaline Dehydrogenase, domain 2"/>
    <property type="match status" value="1"/>
</dbReference>
<gene>
    <name evidence="4" type="ORF">IBL28_08275</name>
</gene>
<sequence length="297" mass="31655">MNTSNKIQARVSVIGLGNMGYKLAELLLQKGYEVTVWNRSAHKAGALVAEGAVLAETVAEAIAASPVTVICVYDYNATKAILRHDDVAAAVHGKTLIELTTGSPEQADEAESWARRNKATYLDGAIQAAPEQMGRKDTPIFISGNEEVFRKHGDLLQVFGGGVSYLGSHAGAASAMDLATLSYLYGSIIGFFHGARIVESEGMDVGVYGKLTADITPTFGEFLEHEGKVIRSGNFEISQSPLRISVEAVERILKQAKGSGINTELPELASGLLQKAKAAGYENEELAALIKVMRKSA</sequence>
<dbReference type="PIRSF" id="PIRSF000103">
    <property type="entry name" value="HIBADH"/>
    <property type="match status" value="1"/>
</dbReference>
<keyword evidence="1" id="KW-0560">Oxidoreductase</keyword>
<dbReference type="EMBL" id="JACVDC010000018">
    <property type="protein sequence ID" value="MBC9795958.1"/>
    <property type="molecule type" value="Genomic_DNA"/>
</dbReference>
<feature type="domain" description="NADPH-dependent reductive aminase-like C-terminal" evidence="3">
    <location>
        <begin position="170"/>
        <end position="295"/>
    </location>
</feature>
<evidence type="ECO:0000259" key="2">
    <source>
        <dbReference type="Pfam" id="PF03446"/>
    </source>
</evidence>
<proteinExistence type="predicted"/>
<dbReference type="PANTHER" id="PTHR43580:SF2">
    <property type="entry name" value="CYTOKINE-LIKE NUCLEAR FACTOR N-PAC"/>
    <property type="match status" value="1"/>
</dbReference>
<feature type="domain" description="6-phosphogluconate dehydrogenase NADP-binding" evidence="2">
    <location>
        <begin position="11"/>
        <end position="167"/>
    </location>
</feature>